<dbReference type="Pfam" id="PF13970">
    <property type="entry name" value="DUF4221"/>
    <property type="match status" value="1"/>
</dbReference>
<sequence length="384" mass="43671">MRLKNPFLLLLFGHIFLLISCGGQKDKKEITYFLEASGELLEFELDSLSPNQSNGIQFFDPFLFSLDMKTSTIHMYDKRSGKLNKSLQFEEDGPNGISDIFGFKVQSLDSIYLFSLGKRLVAQTDTSAQIINKTSFELPEPLYNIFLSNTFYNSPARISEGIVYGKTRASLDLKSITQEKLNEVPLIVGINIKDGSVKTLPYRFPSDYLKAGLKSLEASVIQANGQTVISFFGDHRLYVSHSDAETLQAVAGKSQFLDEVLPTFSNQSTSLEFATYNMTKSRYGSLIFDPYKKLYYRFAYPTIEVSDIQEIRTLNTSPGPFVLMVFDKELNLLREKRFEEGKYFQDNFFVTKDGLYLSTSHPKNPANMEDIMTFELVKLNQSNE</sequence>
<dbReference type="STRING" id="388413.ALPR1_19948"/>
<comment type="caution">
    <text evidence="1">The sequence shown here is derived from an EMBL/GenBank/DDBJ whole genome shotgun (WGS) entry which is preliminary data.</text>
</comment>
<organism evidence="1 2">
    <name type="scientific">Algoriphagus machipongonensis</name>
    <dbReference type="NCBI Taxonomy" id="388413"/>
    <lineage>
        <taxon>Bacteria</taxon>
        <taxon>Pseudomonadati</taxon>
        <taxon>Bacteroidota</taxon>
        <taxon>Cytophagia</taxon>
        <taxon>Cytophagales</taxon>
        <taxon>Cyclobacteriaceae</taxon>
        <taxon>Algoriphagus</taxon>
    </lineage>
</organism>
<dbReference type="EMBL" id="AAXU02000001">
    <property type="protein sequence ID" value="EAZ81344.1"/>
    <property type="molecule type" value="Genomic_DNA"/>
</dbReference>
<dbReference type="RefSeq" id="WP_008203120.1">
    <property type="nucleotide sequence ID" value="NZ_CM001023.1"/>
</dbReference>
<keyword evidence="2" id="KW-1185">Reference proteome</keyword>
<accession>A3HXM1</accession>
<dbReference type="eggNOG" id="COG3391">
    <property type="taxonomic scope" value="Bacteria"/>
</dbReference>
<gene>
    <name evidence="1" type="ORF">ALPR1_19948</name>
</gene>
<evidence type="ECO:0000313" key="2">
    <source>
        <dbReference type="Proteomes" id="UP000003919"/>
    </source>
</evidence>
<reference evidence="1 2" key="1">
    <citation type="journal article" date="2011" name="J. Bacteriol.">
        <title>Complete genome sequence of Algoriphagus sp. PR1, bacterial prey of a colony-forming choanoflagellate.</title>
        <authorList>
            <person name="Alegado R.A."/>
            <person name="Ferriera S."/>
            <person name="Nusbaum C."/>
            <person name="Young S.K."/>
            <person name="Zeng Q."/>
            <person name="Imamovic A."/>
            <person name="Fairclough S.R."/>
            <person name="King N."/>
        </authorList>
    </citation>
    <scope>NUCLEOTIDE SEQUENCE [LARGE SCALE GENOMIC DNA]</scope>
    <source>
        <strain evidence="1 2">PR1</strain>
    </source>
</reference>
<name>A3HXM1_9BACT</name>
<proteinExistence type="predicted"/>
<evidence type="ECO:0000313" key="1">
    <source>
        <dbReference type="EMBL" id="EAZ81344.1"/>
    </source>
</evidence>
<dbReference type="OrthoDB" id="828261at2"/>
<dbReference type="InterPro" id="IPR025316">
    <property type="entry name" value="DUF4221"/>
</dbReference>
<protein>
    <recommendedName>
        <fullName evidence="3">Lipoprotein</fullName>
    </recommendedName>
</protein>
<dbReference type="Proteomes" id="UP000003919">
    <property type="component" value="Unassembled WGS sequence"/>
</dbReference>
<dbReference type="HOGENOM" id="CLU_059185_0_0_10"/>
<dbReference type="PROSITE" id="PS51257">
    <property type="entry name" value="PROKAR_LIPOPROTEIN"/>
    <property type="match status" value="1"/>
</dbReference>
<evidence type="ECO:0008006" key="3">
    <source>
        <dbReference type="Google" id="ProtNLM"/>
    </source>
</evidence>
<dbReference type="AlphaFoldDB" id="A3HXM1"/>